<evidence type="ECO:0000313" key="2">
    <source>
        <dbReference type="EMBL" id="AFR35613.1"/>
    </source>
</evidence>
<accession>J9R571</accession>
<dbReference type="PANTHER" id="PTHR22916">
    <property type="entry name" value="GLYCOSYLTRANSFERASE"/>
    <property type="match status" value="1"/>
</dbReference>
<keyword evidence="3" id="KW-1185">Reference proteome</keyword>
<proteinExistence type="predicted"/>
<dbReference type="Pfam" id="PF00535">
    <property type="entry name" value="Glycos_transf_2"/>
    <property type="match status" value="1"/>
</dbReference>
<evidence type="ECO:0000313" key="3">
    <source>
        <dbReference type="Proteomes" id="UP000006276"/>
    </source>
</evidence>
<keyword evidence="2" id="KW-0808">Transferase</keyword>
<feature type="domain" description="Glycosyltransferase 2-like" evidence="1">
    <location>
        <begin position="9"/>
        <end position="139"/>
    </location>
</feature>
<dbReference type="GO" id="GO:0016758">
    <property type="term" value="F:hexosyltransferase activity"/>
    <property type="evidence" value="ECO:0007669"/>
    <property type="project" value="UniProtKB-ARBA"/>
</dbReference>
<dbReference type="AlphaFoldDB" id="J9R571"/>
<dbReference type="Gene3D" id="3.90.550.10">
    <property type="entry name" value="Spore Coat Polysaccharide Biosynthesis Protein SpsA, Chain A"/>
    <property type="match status" value="1"/>
</dbReference>
<dbReference type="PANTHER" id="PTHR22916:SF3">
    <property type="entry name" value="UDP-GLCNAC:BETAGAL BETA-1,3-N-ACETYLGLUCOSAMINYLTRANSFERASE-LIKE PROTEIN 1"/>
    <property type="match status" value="1"/>
</dbReference>
<dbReference type="InterPro" id="IPR029044">
    <property type="entry name" value="Nucleotide-diphossugar_trans"/>
</dbReference>
<reference evidence="2 3" key="1">
    <citation type="submission" date="2012-09" db="EMBL/GenBank/DDBJ databases">
        <title>Riemerella anatipestifer vaccine strains.</title>
        <authorList>
            <person name="Chun C.A."/>
            <person name="Shu W.M."/>
            <person name="Kang Z.D."/>
            <person name="Jia W.X."/>
        </authorList>
    </citation>
    <scope>NUCLEOTIDE SEQUENCE [LARGE SCALE GENOMIC DNA]</scope>
    <source>
        <strain evidence="2 3">RA-CH-1</strain>
    </source>
</reference>
<protein>
    <submittedName>
        <fullName evidence="2">Glycosyltransferases involved in cell wall biogenesis</fullName>
    </submittedName>
</protein>
<dbReference type="EMBL" id="CP003787">
    <property type="protein sequence ID" value="AFR35613.1"/>
    <property type="molecule type" value="Genomic_DNA"/>
</dbReference>
<dbReference type="Proteomes" id="UP000006276">
    <property type="component" value="Chromosome"/>
</dbReference>
<evidence type="ECO:0000259" key="1">
    <source>
        <dbReference type="Pfam" id="PF00535"/>
    </source>
</evidence>
<organism evidence="2 3">
    <name type="scientific">Riemerella anatipestifer RA-CH-1</name>
    <dbReference type="NCBI Taxonomy" id="1228997"/>
    <lineage>
        <taxon>Bacteria</taxon>
        <taxon>Pseudomonadati</taxon>
        <taxon>Bacteroidota</taxon>
        <taxon>Flavobacteriia</taxon>
        <taxon>Flavobacteriales</taxon>
        <taxon>Weeksellaceae</taxon>
        <taxon>Riemerella</taxon>
    </lineage>
</organism>
<dbReference type="RefSeq" id="WP_014937972.1">
    <property type="nucleotide sequence ID" value="NC_018609.1"/>
</dbReference>
<gene>
    <name evidence="2" type="ORF">B739_1014</name>
</gene>
<dbReference type="InterPro" id="IPR001173">
    <property type="entry name" value="Glyco_trans_2-like"/>
</dbReference>
<sequence>MEKDFIKLSIIIPVYNTPVRYLQECLDSITKAKINYSYEIIIVNDGSKNKEVLDFLASYKEPHTSIIHKENGGISSARNAALGKRKGKFTLFLDSDDLLLPEINDAIEFLDNNTNYDVVYTDIHVFGNKEYKLKKGRFSKFKLLYIGHITSASNLVRTSIIQNMRFNEDLVYAEDWDFWARVASLGGRFKYYHKVFFKYRKMRDGASLSQKNYNKREEIKSFIKSQFAPHKEITLREVNLYVLNNFRDNKKHICKLLIILFFPWLFKVLKKKGIYKNDIVID</sequence>
<dbReference type="PATRIC" id="fig|1228997.3.peg.1011"/>
<dbReference type="STRING" id="34085.AB406_0760"/>
<dbReference type="KEGG" id="rag:B739_1014"/>
<name>J9R571_RIEAN</name>
<dbReference type="HOGENOM" id="CLU_025996_0_7_10"/>
<dbReference type="SUPFAM" id="SSF53448">
    <property type="entry name" value="Nucleotide-diphospho-sugar transferases"/>
    <property type="match status" value="1"/>
</dbReference>